<reference evidence="2" key="1">
    <citation type="submission" date="2018-01" db="EMBL/GenBank/DDBJ databases">
        <authorList>
            <person name="Peeters C."/>
        </authorList>
    </citation>
    <scope>NUCLEOTIDE SEQUENCE [LARGE SCALE GENOMIC DNA]</scope>
</reference>
<keyword evidence="2" id="KW-1185">Reference proteome</keyword>
<name>A0A2U3I371_9BURK</name>
<protein>
    <submittedName>
        <fullName evidence="1">Uncharacterized protein</fullName>
    </submittedName>
</protein>
<evidence type="ECO:0000313" key="1">
    <source>
        <dbReference type="EMBL" id="SPB14580.1"/>
    </source>
</evidence>
<organism evidence="1 2">
    <name type="scientific">Caballeronia novacaledonica</name>
    <dbReference type="NCBI Taxonomy" id="1544861"/>
    <lineage>
        <taxon>Bacteria</taxon>
        <taxon>Pseudomonadati</taxon>
        <taxon>Pseudomonadota</taxon>
        <taxon>Betaproteobacteria</taxon>
        <taxon>Burkholderiales</taxon>
        <taxon>Burkholderiaceae</taxon>
        <taxon>Caballeronia</taxon>
    </lineage>
</organism>
<proteinExistence type="predicted"/>
<evidence type="ECO:0000313" key="2">
    <source>
        <dbReference type="Proteomes" id="UP000238169"/>
    </source>
</evidence>
<gene>
    <name evidence="1" type="ORF">NOV72_01823</name>
</gene>
<dbReference type="EMBL" id="OGTP01000004">
    <property type="protein sequence ID" value="SPB14580.1"/>
    <property type="molecule type" value="Genomic_DNA"/>
</dbReference>
<accession>A0A2U3I371</accession>
<sequence length="85" mass="8696">MALLRECLKAVRMKTGTWNADERYWPASASTAGAVQGTSGSRHSLVCSCSDAPATGGTVVPVAPDASCLRVPAAPVRPRIAAGDV</sequence>
<dbReference type="Proteomes" id="UP000238169">
    <property type="component" value="Unassembled WGS sequence"/>
</dbReference>
<dbReference type="AlphaFoldDB" id="A0A2U3I371"/>